<evidence type="ECO:0000256" key="1">
    <source>
        <dbReference type="SAM" id="Coils"/>
    </source>
</evidence>
<dbReference type="EMBL" id="AP023420">
    <property type="protein sequence ID" value="BCK85418.1"/>
    <property type="molecule type" value="Genomic_DNA"/>
</dbReference>
<keyword evidence="1" id="KW-0175">Coiled coil</keyword>
<dbReference type="RefSeq" id="WP_213543540.1">
    <property type="nucleotide sequence ID" value="NZ_AP023420.1"/>
</dbReference>
<protein>
    <submittedName>
        <fullName evidence="2">Uncharacterized protein</fullName>
    </submittedName>
</protein>
<keyword evidence="3" id="KW-1185">Reference proteome</keyword>
<dbReference type="Proteomes" id="UP000679848">
    <property type="component" value="Chromosome"/>
</dbReference>
<dbReference type="AlphaFoldDB" id="A0A810QAW0"/>
<evidence type="ECO:0000313" key="2">
    <source>
        <dbReference type="EMBL" id="BCK85418.1"/>
    </source>
</evidence>
<organism evidence="2 3">
    <name type="scientific">Pusillibacter faecalis</name>
    <dbReference type="NCBI Taxonomy" id="2714358"/>
    <lineage>
        <taxon>Bacteria</taxon>
        <taxon>Bacillati</taxon>
        <taxon>Bacillota</taxon>
        <taxon>Clostridia</taxon>
        <taxon>Eubacteriales</taxon>
        <taxon>Oscillospiraceae</taxon>
        <taxon>Pusillibacter</taxon>
    </lineage>
</organism>
<dbReference type="KEGG" id="pfaa:MM59RIKEN_27370"/>
<gene>
    <name evidence="2" type="ORF">MM59RIKEN_27370</name>
</gene>
<evidence type="ECO:0000313" key="3">
    <source>
        <dbReference type="Proteomes" id="UP000679848"/>
    </source>
</evidence>
<feature type="coiled-coil region" evidence="1">
    <location>
        <begin position="53"/>
        <end position="80"/>
    </location>
</feature>
<reference evidence="2" key="1">
    <citation type="submission" date="2020-09" db="EMBL/GenBank/DDBJ databases">
        <title>New species isolated from human feces.</title>
        <authorList>
            <person name="Kitahara M."/>
            <person name="Shigeno Y."/>
            <person name="Shime M."/>
            <person name="Matsumoto Y."/>
            <person name="Nakamura S."/>
            <person name="Motooka D."/>
            <person name="Fukuoka S."/>
            <person name="Nishikawa H."/>
            <person name="Benno Y."/>
        </authorList>
    </citation>
    <scope>NUCLEOTIDE SEQUENCE</scope>
    <source>
        <strain evidence="2">MM59</strain>
    </source>
</reference>
<name>A0A810QAW0_9FIRM</name>
<accession>A0A810QAW0</accession>
<proteinExistence type="predicted"/>
<sequence>MNHEEKMISMLEEINQRLVSVEVAQENILIPQIQALAEGQKTILDTLAPKSKVEALEEEVELLKSIIKMHTNQINDLKKAQ</sequence>